<name>A0A1T5CW63_9SPHI</name>
<dbReference type="STRING" id="623280.SAMN05660226_02405"/>
<dbReference type="EMBL" id="FUYS01000005">
    <property type="protein sequence ID" value="SKB63607.1"/>
    <property type="molecule type" value="Genomic_DNA"/>
</dbReference>
<keyword evidence="6 8" id="KW-0472">Membrane</keyword>
<organism evidence="11 12">
    <name type="scientific">Parapedobacter luteus</name>
    <dbReference type="NCBI Taxonomy" id="623280"/>
    <lineage>
        <taxon>Bacteria</taxon>
        <taxon>Pseudomonadati</taxon>
        <taxon>Bacteroidota</taxon>
        <taxon>Sphingobacteriia</taxon>
        <taxon>Sphingobacteriales</taxon>
        <taxon>Sphingobacteriaceae</taxon>
        <taxon>Parapedobacter</taxon>
    </lineage>
</organism>
<protein>
    <submittedName>
        <fullName evidence="11">TonB-linked outer membrane protein, SusC/RagA family</fullName>
    </submittedName>
</protein>
<evidence type="ECO:0000256" key="4">
    <source>
        <dbReference type="ARBA" id="ARBA00022692"/>
    </source>
</evidence>
<evidence type="ECO:0000313" key="11">
    <source>
        <dbReference type="EMBL" id="SKB63607.1"/>
    </source>
</evidence>
<dbReference type="SMART" id="SM00965">
    <property type="entry name" value="STN"/>
    <property type="match status" value="1"/>
</dbReference>
<evidence type="ECO:0000256" key="7">
    <source>
        <dbReference type="ARBA" id="ARBA00023237"/>
    </source>
</evidence>
<dbReference type="PROSITE" id="PS52016">
    <property type="entry name" value="TONB_DEPENDENT_REC_3"/>
    <property type="match status" value="1"/>
</dbReference>
<dbReference type="InterPro" id="IPR036942">
    <property type="entry name" value="Beta-barrel_TonB_sf"/>
</dbReference>
<feature type="domain" description="Secretin/TonB short N-terminal" evidence="10">
    <location>
        <begin position="59"/>
        <end position="110"/>
    </location>
</feature>
<dbReference type="SUPFAM" id="SSF56935">
    <property type="entry name" value="Porins"/>
    <property type="match status" value="1"/>
</dbReference>
<evidence type="ECO:0000256" key="1">
    <source>
        <dbReference type="ARBA" id="ARBA00004571"/>
    </source>
</evidence>
<dbReference type="Gene3D" id="3.55.50.30">
    <property type="match status" value="1"/>
</dbReference>
<dbReference type="InterPro" id="IPR039426">
    <property type="entry name" value="TonB-dep_rcpt-like"/>
</dbReference>
<feature type="chain" id="PRO_5010547657" evidence="9">
    <location>
        <begin position="31"/>
        <end position="1096"/>
    </location>
</feature>
<evidence type="ECO:0000256" key="6">
    <source>
        <dbReference type="ARBA" id="ARBA00023136"/>
    </source>
</evidence>
<dbReference type="PANTHER" id="PTHR30069">
    <property type="entry name" value="TONB-DEPENDENT OUTER MEMBRANE RECEPTOR"/>
    <property type="match status" value="1"/>
</dbReference>
<evidence type="ECO:0000259" key="10">
    <source>
        <dbReference type="SMART" id="SM00965"/>
    </source>
</evidence>
<dbReference type="InterPro" id="IPR023997">
    <property type="entry name" value="TonB-dep_OMP_SusC/RagA_CS"/>
</dbReference>
<dbReference type="InterPro" id="IPR037066">
    <property type="entry name" value="Plug_dom_sf"/>
</dbReference>
<evidence type="ECO:0000313" key="12">
    <source>
        <dbReference type="Proteomes" id="UP000190541"/>
    </source>
</evidence>
<dbReference type="RefSeq" id="WP_233632612.1">
    <property type="nucleotide sequence ID" value="NZ_FUYS01000005.1"/>
</dbReference>
<reference evidence="11 12" key="1">
    <citation type="submission" date="2017-02" db="EMBL/GenBank/DDBJ databases">
        <authorList>
            <person name="Peterson S.W."/>
        </authorList>
    </citation>
    <scope>NUCLEOTIDE SEQUENCE [LARGE SCALE GENOMIC DNA]</scope>
    <source>
        <strain evidence="11 12">DSM 22899</strain>
    </source>
</reference>
<dbReference type="NCBIfam" id="TIGR04057">
    <property type="entry name" value="SusC_RagA_signa"/>
    <property type="match status" value="1"/>
</dbReference>
<keyword evidence="7 8" id="KW-0998">Cell outer membrane</keyword>
<keyword evidence="2 8" id="KW-0813">Transport</keyword>
<dbReference type="AlphaFoldDB" id="A0A1T5CW63"/>
<dbReference type="Pfam" id="PF07715">
    <property type="entry name" value="Plug"/>
    <property type="match status" value="1"/>
</dbReference>
<dbReference type="Pfam" id="PF13715">
    <property type="entry name" value="CarbopepD_reg_2"/>
    <property type="match status" value="1"/>
</dbReference>
<evidence type="ECO:0000256" key="9">
    <source>
        <dbReference type="SAM" id="SignalP"/>
    </source>
</evidence>
<dbReference type="Gene3D" id="2.170.130.10">
    <property type="entry name" value="TonB-dependent receptor, plug domain"/>
    <property type="match status" value="1"/>
</dbReference>
<keyword evidence="3 8" id="KW-1134">Transmembrane beta strand</keyword>
<dbReference type="InterPro" id="IPR008969">
    <property type="entry name" value="CarboxyPept-like_regulatory"/>
</dbReference>
<dbReference type="GO" id="GO:0044718">
    <property type="term" value="P:siderophore transmembrane transport"/>
    <property type="evidence" value="ECO:0007669"/>
    <property type="project" value="TreeGrafter"/>
</dbReference>
<dbReference type="InterPro" id="IPR012910">
    <property type="entry name" value="Plug_dom"/>
</dbReference>
<evidence type="ECO:0000256" key="2">
    <source>
        <dbReference type="ARBA" id="ARBA00022448"/>
    </source>
</evidence>
<sequence length="1096" mass="121848">MKFSKHACSIFLAMKLTVFFTLCFSLCVGAEALSQEVSLRVKNASLEEVLREIKSKTGYTFIYDAEYLREAAPITVDLQKGSVEQALKAVFAGQPFRYVVREKTIIVVRKKEDLSPQQEEFVVRGTVRNGLGEPIDGASVLEKGTANGTSTNEAGTFSLRLRAKGAILVIQSIGYKPQEVPAAEANLTIVLEEEQSLLDEVVVSVGYSQVKAEELTSAVSVVKADKLMDVTANNVGTMLQGKIPGLQIINSSGQPGAAPEIRLRGVSSINASQQPLVVVDGIIGGNYDPNDVESITVLKDAGATAMYGSQANAGVLIVTTKTATQDKNTFEARLTTGIKTADFGTMQMMSGAELYEHHKQFYRDYIIGEQNNTYKIDLLKFYNERPLTLRDQDYNWLKESFSSAPTTNAYFSVRGKTDKNSYYAAVSYYDEVGSFLNTDYKRLNLRANTEYRFSERLKVRNNLNLSASMGRSYDYMDMYYTFLNLPWDNPYDENGAPRYVDGNVPFRWWSRDKINPVHTIENSDHPYKGFDANYDFTLDYTITPWLTFSSSNRLSAGYNKGTNYFSPVVAGQYHGTGYLDESNSLFYGGISTNLLRVNTDFGKHHINGLAGVAFEGGRSEYSGGSGRGLPEGLRVLNVVSNNQMVNGYFDRSALQSFISQVNYNYDSRYFLTASYRIDGSSAFPKGNQYAGFPAISGAWFVSNEPFLHDHAVISSLKLRASYGVTGTQDIGSTRFLGLFALSSQYNSNVAAIPYQLANPGLTWEGKHQYNVGVDLSLFRRVNLTVDAYRNITKDLLLQVSQPPSIGFEVRWENAGNVVNKGLEIGLDAQPVQSTHWDWNTGVVVSFNSNTLSGLPSEIIRTTSRSVSQIYRNGGRLYEFYMPKWAGVDSQTGAPLWEKLIYDAEGSAVARELTSNYAEATHQEVGSALPRYQGGFNNALRYRNITLQVNTAFSYGNKVFSNDLRYVFNDGHEPYYNQVKRPEGTVIWTKPGDIATEPSPQNAANSAEPSSRFLMDASYFRIRNIALSYDLPSAFVSKLRLSGLTVALTADNVYTFTNFLGQDPQTTIVSESWTMPGVADFKYPNNRQFLINISCRF</sequence>
<dbReference type="GO" id="GO:0009279">
    <property type="term" value="C:cell outer membrane"/>
    <property type="evidence" value="ECO:0007669"/>
    <property type="project" value="UniProtKB-SubCell"/>
</dbReference>
<accession>A0A1T5CW63</accession>
<evidence type="ECO:0000256" key="8">
    <source>
        <dbReference type="PROSITE-ProRule" id="PRU01360"/>
    </source>
</evidence>
<dbReference type="Gene3D" id="2.40.170.20">
    <property type="entry name" value="TonB-dependent receptor, beta-barrel domain"/>
    <property type="match status" value="1"/>
</dbReference>
<dbReference type="SUPFAM" id="SSF49464">
    <property type="entry name" value="Carboxypeptidase regulatory domain-like"/>
    <property type="match status" value="1"/>
</dbReference>
<feature type="signal peptide" evidence="9">
    <location>
        <begin position="1"/>
        <end position="30"/>
    </location>
</feature>
<dbReference type="Pfam" id="PF07660">
    <property type="entry name" value="STN"/>
    <property type="match status" value="1"/>
</dbReference>
<evidence type="ECO:0000256" key="5">
    <source>
        <dbReference type="ARBA" id="ARBA00022729"/>
    </source>
</evidence>
<proteinExistence type="inferred from homology"/>
<dbReference type="InterPro" id="IPR011662">
    <property type="entry name" value="Secretin/TonB_short_N"/>
</dbReference>
<dbReference type="PANTHER" id="PTHR30069:SF29">
    <property type="entry name" value="HEMOGLOBIN AND HEMOGLOBIN-HAPTOGLOBIN-BINDING PROTEIN 1-RELATED"/>
    <property type="match status" value="1"/>
</dbReference>
<keyword evidence="4 8" id="KW-0812">Transmembrane</keyword>
<dbReference type="Gene3D" id="2.60.40.1120">
    <property type="entry name" value="Carboxypeptidase-like, regulatory domain"/>
    <property type="match status" value="1"/>
</dbReference>
<keyword evidence="12" id="KW-1185">Reference proteome</keyword>
<comment type="subcellular location">
    <subcellularLocation>
        <location evidence="1 8">Cell outer membrane</location>
        <topology evidence="1 8">Multi-pass membrane protein</topology>
    </subcellularLocation>
</comment>
<gene>
    <name evidence="11" type="ORF">SAMN05660226_02405</name>
</gene>
<dbReference type="NCBIfam" id="TIGR04056">
    <property type="entry name" value="OMP_RagA_SusC"/>
    <property type="match status" value="1"/>
</dbReference>
<dbReference type="Proteomes" id="UP000190541">
    <property type="component" value="Unassembled WGS sequence"/>
</dbReference>
<comment type="similarity">
    <text evidence="8">Belongs to the TonB-dependent receptor family.</text>
</comment>
<keyword evidence="5 9" id="KW-0732">Signal</keyword>
<dbReference type="InterPro" id="IPR023996">
    <property type="entry name" value="TonB-dep_OMP_SusC/RagA"/>
</dbReference>
<dbReference type="GO" id="GO:0015344">
    <property type="term" value="F:siderophore uptake transmembrane transporter activity"/>
    <property type="evidence" value="ECO:0007669"/>
    <property type="project" value="TreeGrafter"/>
</dbReference>
<evidence type="ECO:0000256" key="3">
    <source>
        <dbReference type="ARBA" id="ARBA00022452"/>
    </source>
</evidence>